<evidence type="ECO:0000313" key="2">
    <source>
        <dbReference type="EMBL" id="MBB6072846.1"/>
    </source>
</evidence>
<gene>
    <name evidence="2" type="ORF">HNQ61_004510</name>
</gene>
<name>A0A841H4M1_9BACT</name>
<evidence type="ECO:0000313" key="3">
    <source>
        <dbReference type="Proteomes" id="UP000582837"/>
    </source>
</evidence>
<dbReference type="EMBL" id="JACHIA010000018">
    <property type="protein sequence ID" value="MBB6072846.1"/>
    <property type="molecule type" value="Genomic_DNA"/>
</dbReference>
<dbReference type="Gene3D" id="2.30.30.40">
    <property type="entry name" value="SH3 Domains"/>
    <property type="match status" value="1"/>
</dbReference>
<dbReference type="GO" id="GO:0006935">
    <property type="term" value="P:chemotaxis"/>
    <property type="evidence" value="ECO:0007669"/>
    <property type="project" value="InterPro"/>
</dbReference>
<organism evidence="2 3">
    <name type="scientific">Longimicrobium terrae</name>
    <dbReference type="NCBI Taxonomy" id="1639882"/>
    <lineage>
        <taxon>Bacteria</taxon>
        <taxon>Pseudomonadati</taxon>
        <taxon>Gemmatimonadota</taxon>
        <taxon>Longimicrobiia</taxon>
        <taxon>Longimicrobiales</taxon>
        <taxon>Longimicrobiaceae</taxon>
        <taxon>Longimicrobium</taxon>
    </lineage>
</organism>
<protein>
    <submittedName>
        <fullName evidence="2">Purine-binding chemotaxis protein CheW</fullName>
    </submittedName>
</protein>
<dbReference type="PANTHER" id="PTHR22617">
    <property type="entry name" value="CHEMOTAXIS SENSOR HISTIDINE KINASE-RELATED"/>
    <property type="match status" value="1"/>
</dbReference>
<dbReference type="PROSITE" id="PS50851">
    <property type="entry name" value="CHEW"/>
    <property type="match status" value="1"/>
</dbReference>
<reference evidence="2 3" key="1">
    <citation type="submission" date="2020-08" db="EMBL/GenBank/DDBJ databases">
        <title>Genomic Encyclopedia of Type Strains, Phase IV (KMG-IV): sequencing the most valuable type-strain genomes for metagenomic binning, comparative biology and taxonomic classification.</title>
        <authorList>
            <person name="Goeker M."/>
        </authorList>
    </citation>
    <scope>NUCLEOTIDE SEQUENCE [LARGE SCALE GENOMIC DNA]</scope>
    <source>
        <strain evidence="2 3">DSM 29007</strain>
    </source>
</reference>
<sequence>MLPAHTHETAAGDTEVVALERMALLSVGEHRFAVAIERIREIIPARAYTPLPGSGAHVCGLINLRGRIVTVVDLGARLHLPPAAANPDHSIVIVDHRGRLAGLAVDDVSRIVDVDPAALADAADALRAVRIDRAYLRGVGETGGQVFVAIDPDEVISPILAA</sequence>
<dbReference type="GO" id="GO:0007165">
    <property type="term" value="P:signal transduction"/>
    <property type="evidence" value="ECO:0007669"/>
    <property type="project" value="InterPro"/>
</dbReference>
<dbReference type="RefSeq" id="WP_170035432.1">
    <property type="nucleotide sequence ID" value="NZ_JABDTL010000001.1"/>
</dbReference>
<dbReference type="SUPFAM" id="SSF50341">
    <property type="entry name" value="CheW-like"/>
    <property type="match status" value="1"/>
</dbReference>
<proteinExistence type="predicted"/>
<accession>A0A841H4M1</accession>
<dbReference type="InterPro" id="IPR002545">
    <property type="entry name" value="CheW-lke_dom"/>
</dbReference>
<dbReference type="InterPro" id="IPR039315">
    <property type="entry name" value="CheW"/>
</dbReference>
<keyword evidence="3" id="KW-1185">Reference proteome</keyword>
<dbReference type="Gene3D" id="2.40.50.180">
    <property type="entry name" value="CheA-289, Domain 4"/>
    <property type="match status" value="1"/>
</dbReference>
<evidence type="ECO:0000259" key="1">
    <source>
        <dbReference type="PROSITE" id="PS50851"/>
    </source>
</evidence>
<feature type="domain" description="CheW-like" evidence="1">
    <location>
        <begin position="19"/>
        <end position="161"/>
    </location>
</feature>
<dbReference type="AlphaFoldDB" id="A0A841H4M1"/>
<dbReference type="Proteomes" id="UP000582837">
    <property type="component" value="Unassembled WGS sequence"/>
</dbReference>
<dbReference type="InterPro" id="IPR036061">
    <property type="entry name" value="CheW-like_dom_sf"/>
</dbReference>
<dbReference type="Pfam" id="PF01584">
    <property type="entry name" value="CheW"/>
    <property type="match status" value="1"/>
</dbReference>
<comment type="caution">
    <text evidence="2">The sequence shown here is derived from an EMBL/GenBank/DDBJ whole genome shotgun (WGS) entry which is preliminary data.</text>
</comment>
<dbReference type="GO" id="GO:0005829">
    <property type="term" value="C:cytosol"/>
    <property type="evidence" value="ECO:0007669"/>
    <property type="project" value="TreeGrafter"/>
</dbReference>
<dbReference type="SMART" id="SM00260">
    <property type="entry name" value="CheW"/>
    <property type="match status" value="1"/>
</dbReference>
<dbReference type="PANTHER" id="PTHR22617:SF23">
    <property type="entry name" value="CHEMOTAXIS PROTEIN CHEW"/>
    <property type="match status" value="1"/>
</dbReference>